<evidence type="ECO:0000256" key="2">
    <source>
        <dbReference type="ARBA" id="ARBA00022475"/>
    </source>
</evidence>
<evidence type="ECO:0000313" key="9">
    <source>
        <dbReference type="EMBL" id="MBP2412449.1"/>
    </source>
</evidence>
<protein>
    <submittedName>
        <fullName evidence="9">DHA1 family inner membrane transport protein</fullName>
    </submittedName>
</protein>
<dbReference type="SUPFAM" id="SSF103473">
    <property type="entry name" value="MFS general substrate transporter"/>
    <property type="match status" value="1"/>
</dbReference>
<dbReference type="CDD" id="cd17324">
    <property type="entry name" value="MFS_NepI_like"/>
    <property type="match status" value="1"/>
</dbReference>
<feature type="compositionally biased region" description="Polar residues" evidence="6">
    <location>
        <begin position="386"/>
        <end position="395"/>
    </location>
</feature>
<sequence length="410" mass="41483">MTRMPLGLLALAVGGFGIGLTEFVILGLLPEVAADFAVSIPVAGHLVSGYALSVAVGGVVVTAATAALRPKTVLCALMVLFIVGNLLSAVSGDYATMFFGRVVAALCHGAFFGIGAVLASNLVASDRKARAISVMFAGLTIANVLGVPLGTFLGQQLGWRSTFWAITIVGVIALAGLIAYVPAKDAAERGPGQLRRELGAFTSGQVWLSILVTVFGFGAMFGAFTYIAPMLTSLAGLPPDAVAWMLVIFGAGLFTGNIIGGKTADGNLDKSLLVLLSALTIVLSAFTLTVHSPAGSAVTLFLLGAVGFAAVPGMQTRVLSFAHKAPTLASGVNISAFNLGNAIGAYLGGTTIAAGLGLASPIWVGAALAVTAVALMGTASLLLRRNQPTGPSGTPETVPHATELTRKAYS</sequence>
<accession>A0ABS4YUH5</accession>
<dbReference type="InterPro" id="IPR011701">
    <property type="entry name" value="MFS"/>
</dbReference>
<feature type="transmembrane region" description="Helical" evidence="7">
    <location>
        <begin position="204"/>
        <end position="229"/>
    </location>
</feature>
<dbReference type="PANTHER" id="PTHR43124">
    <property type="entry name" value="PURINE EFFLUX PUMP PBUE"/>
    <property type="match status" value="1"/>
</dbReference>
<feature type="transmembrane region" description="Helical" evidence="7">
    <location>
        <begin position="45"/>
        <end position="66"/>
    </location>
</feature>
<evidence type="ECO:0000313" key="10">
    <source>
        <dbReference type="Proteomes" id="UP000711614"/>
    </source>
</evidence>
<proteinExistence type="predicted"/>
<keyword evidence="5 7" id="KW-0472">Membrane</keyword>
<dbReference type="Pfam" id="PF07690">
    <property type="entry name" value="MFS_1"/>
    <property type="match status" value="1"/>
</dbReference>
<organism evidence="9 10">
    <name type="scientific">Arthrobacter stackebrandtii</name>
    <dbReference type="NCBI Taxonomy" id="272161"/>
    <lineage>
        <taxon>Bacteria</taxon>
        <taxon>Bacillati</taxon>
        <taxon>Actinomycetota</taxon>
        <taxon>Actinomycetes</taxon>
        <taxon>Micrococcales</taxon>
        <taxon>Micrococcaceae</taxon>
        <taxon>Arthrobacter</taxon>
    </lineage>
</organism>
<name>A0ABS4YUH5_9MICC</name>
<keyword evidence="3 7" id="KW-0812">Transmembrane</keyword>
<dbReference type="EMBL" id="JAGIOI010000001">
    <property type="protein sequence ID" value="MBP2412449.1"/>
    <property type="molecule type" value="Genomic_DNA"/>
</dbReference>
<feature type="domain" description="Major facilitator superfamily (MFS) profile" evidence="8">
    <location>
        <begin position="7"/>
        <end position="389"/>
    </location>
</feature>
<dbReference type="Proteomes" id="UP000711614">
    <property type="component" value="Unassembled WGS sequence"/>
</dbReference>
<dbReference type="PROSITE" id="PS50850">
    <property type="entry name" value="MFS"/>
    <property type="match status" value="1"/>
</dbReference>
<evidence type="ECO:0000256" key="3">
    <source>
        <dbReference type="ARBA" id="ARBA00022692"/>
    </source>
</evidence>
<feature type="transmembrane region" description="Helical" evidence="7">
    <location>
        <begin position="362"/>
        <end position="383"/>
    </location>
</feature>
<feature type="transmembrane region" description="Helical" evidence="7">
    <location>
        <begin position="296"/>
        <end position="314"/>
    </location>
</feature>
<dbReference type="PANTHER" id="PTHR43124:SF8">
    <property type="entry name" value="INNER MEMBRANE TRANSPORT PROTEIN YDHP"/>
    <property type="match status" value="1"/>
</dbReference>
<comment type="caution">
    <text evidence="9">The sequence shown here is derived from an EMBL/GenBank/DDBJ whole genome shotgun (WGS) entry which is preliminary data.</text>
</comment>
<feature type="transmembrane region" description="Helical" evidence="7">
    <location>
        <begin position="163"/>
        <end position="183"/>
    </location>
</feature>
<evidence type="ECO:0000256" key="7">
    <source>
        <dbReference type="SAM" id="Phobius"/>
    </source>
</evidence>
<evidence type="ECO:0000256" key="4">
    <source>
        <dbReference type="ARBA" id="ARBA00022989"/>
    </source>
</evidence>
<dbReference type="InterPro" id="IPR020846">
    <property type="entry name" value="MFS_dom"/>
</dbReference>
<feature type="transmembrane region" description="Helical" evidence="7">
    <location>
        <begin position="98"/>
        <end position="119"/>
    </location>
</feature>
<evidence type="ECO:0000256" key="1">
    <source>
        <dbReference type="ARBA" id="ARBA00004651"/>
    </source>
</evidence>
<gene>
    <name evidence="9" type="ORF">JOF48_001248</name>
</gene>
<feature type="transmembrane region" description="Helical" evidence="7">
    <location>
        <begin position="73"/>
        <end position="92"/>
    </location>
</feature>
<evidence type="ECO:0000259" key="8">
    <source>
        <dbReference type="PROSITE" id="PS50850"/>
    </source>
</evidence>
<feature type="transmembrane region" description="Helical" evidence="7">
    <location>
        <begin position="335"/>
        <end position="356"/>
    </location>
</feature>
<keyword evidence="10" id="KW-1185">Reference proteome</keyword>
<dbReference type="InterPro" id="IPR036259">
    <property type="entry name" value="MFS_trans_sf"/>
</dbReference>
<dbReference type="InterPro" id="IPR050189">
    <property type="entry name" value="MFS_Efflux_Transporters"/>
</dbReference>
<reference evidence="9 10" key="1">
    <citation type="submission" date="2021-03" db="EMBL/GenBank/DDBJ databases">
        <title>Sequencing the genomes of 1000 actinobacteria strains.</title>
        <authorList>
            <person name="Klenk H.-P."/>
        </authorList>
    </citation>
    <scope>NUCLEOTIDE SEQUENCE [LARGE SCALE GENOMIC DNA]</scope>
    <source>
        <strain evidence="9 10">DSM 16005</strain>
    </source>
</reference>
<dbReference type="Gene3D" id="1.20.1250.20">
    <property type="entry name" value="MFS general substrate transporter like domains"/>
    <property type="match status" value="2"/>
</dbReference>
<keyword evidence="4 7" id="KW-1133">Transmembrane helix</keyword>
<keyword evidence="2" id="KW-1003">Cell membrane</keyword>
<feature type="region of interest" description="Disordered" evidence="6">
    <location>
        <begin position="385"/>
        <end position="410"/>
    </location>
</feature>
<feature type="transmembrane region" description="Helical" evidence="7">
    <location>
        <begin position="131"/>
        <end position="151"/>
    </location>
</feature>
<comment type="subcellular location">
    <subcellularLocation>
        <location evidence="1">Cell membrane</location>
        <topology evidence="1">Multi-pass membrane protein</topology>
    </subcellularLocation>
</comment>
<evidence type="ECO:0000256" key="5">
    <source>
        <dbReference type="ARBA" id="ARBA00023136"/>
    </source>
</evidence>
<feature type="transmembrane region" description="Helical" evidence="7">
    <location>
        <begin position="241"/>
        <end position="260"/>
    </location>
</feature>
<evidence type="ECO:0000256" key="6">
    <source>
        <dbReference type="SAM" id="MobiDB-lite"/>
    </source>
</evidence>
<feature type="transmembrane region" description="Helical" evidence="7">
    <location>
        <begin position="272"/>
        <end position="290"/>
    </location>
</feature>